<proteinExistence type="predicted"/>
<dbReference type="AlphaFoldDB" id="G8JTB1"/>
<dbReference type="OrthoDB" id="5582218at2759"/>
<accession>G8JTB1</accession>
<dbReference type="FunCoup" id="G8JTB1">
    <property type="interactions" value="30"/>
</dbReference>
<feature type="domain" description="PXA" evidence="1">
    <location>
        <begin position="73"/>
        <end position="196"/>
    </location>
</feature>
<dbReference type="OMA" id="ICIRIKL"/>
<evidence type="ECO:0000313" key="2">
    <source>
        <dbReference type="EMBL" id="AET39264.1"/>
    </source>
</evidence>
<organism evidence="2 3">
    <name type="scientific">Eremothecium cymbalariae (strain CBS 270.75 / DBVPG 7215 / KCTC 17166 / NRRL Y-17582)</name>
    <name type="common">Yeast</name>
    <dbReference type="NCBI Taxonomy" id="931890"/>
    <lineage>
        <taxon>Eukaryota</taxon>
        <taxon>Fungi</taxon>
        <taxon>Dikarya</taxon>
        <taxon>Ascomycota</taxon>
        <taxon>Saccharomycotina</taxon>
        <taxon>Saccharomycetes</taxon>
        <taxon>Saccharomycetales</taxon>
        <taxon>Saccharomycetaceae</taxon>
        <taxon>Eremothecium</taxon>
    </lineage>
</organism>
<dbReference type="InterPro" id="IPR003114">
    <property type="entry name" value="Phox_assoc"/>
</dbReference>
<protein>
    <recommendedName>
        <fullName evidence="1">PXA domain-containing protein</fullName>
    </recommendedName>
</protein>
<dbReference type="KEGG" id="erc:Ecym_4188"/>
<dbReference type="RefSeq" id="XP_003646081.1">
    <property type="nucleotide sequence ID" value="XM_003646033.1"/>
</dbReference>
<evidence type="ECO:0000313" key="3">
    <source>
        <dbReference type="Proteomes" id="UP000006790"/>
    </source>
</evidence>
<sequence>MSNILYNANSKLVSKYQKKSVLATTVRPLLNQDKPFQCVHAKDSREYLMALCCDIYPAALHPTIKIMSNWELSVQALFSLFLKNFVKSWYGDKIPTTDDELIVILFQLCNRLIKHIDSSTVDWLQILCSDIPFVLDRHFKIMSRVVHEDLNYSDFLQLYLYKNQYPGCIVQKLTEPLRNESRLQQTFLSGLVGDLLFDKVANKVAAPVILLDIIQSTCDKLLQENGKTQEIPASSLTLITRSELLLRKGSHFVSYLTSAFSSKTSQSTLHGNQHIPCAHLYLFTFIKNILLLDRRKPVLYSLLKLCQSTVDSYNPLNHMMVNFINNIINQKVLTSSRGFEALKSLRHTLFPNDNKLGPEKVEPTEEEMIKLRCKCVNSMWDVCTKYRLSKFLAVTKQDLEIFMEALCKDIRMNRFLICRLSEYLLTQLA</sequence>
<dbReference type="Proteomes" id="UP000006790">
    <property type="component" value="Chromosome 4"/>
</dbReference>
<keyword evidence="3" id="KW-1185">Reference proteome</keyword>
<name>G8JTB1_ERECY</name>
<dbReference type="GeneID" id="11471253"/>
<dbReference type="Pfam" id="PF02194">
    <property type="entry name" value="PXA"/>
    <property type="match status" value="1"/>
</dbReference>
<dbReference type="EMBL" id="CP002500">
    <property type="protein sequence ID" value="AET39264.1"/>
    <property type="molecule type" value="Genomic_DNA"/>
</dbReference>
<dbReference type="InParanoid" id="G8JTB1"/>
<gene>
    <name evidence="2" type="ordered locus">Ecym_4188</name>
</gene>
<dbReference type="STRING" id="931890.G8JTB1"/>
<dbReference type="eggNOG" id="ENOG502RYUQ">
    <property type="taxonomic scope" value="Eukaryota"/>
</dbReference>
<evidence type="ECO:0000259" key="1">
    <source>
        <dbReference type="Pfam" id="PF02194"/>
    </source>
</evidence>
<dbReference type="HOGENOM" id="CLU_038967_0_0_1"/>
<reference evidence="3" key="1">
    <citation type="journal article" date="2012" name="G3 (Bethesda)">
        <title>Pichia sorbitophila, an interspecies yeast hybrid reveals early steps of genome resolution following polyploidization.</title>
        <authorList>
            <person name="Leh Louis V."/>
            <person name="Despons L."/>
            <person name="Friedrich A."/>
            <person name="Martin T."/>
            <person name="Durrens P."/>
            <person name="Casaregola S."/>
            <person name="Neuveglise C."/>
            <person name="Fairhead C."/>
            <person name="Marck C."/>
            <person name="Cruz J.A."/>
            <person name="Straub M.L."/>
            <person name="Kugler V."/>
            <person name="Sacerdot C."/>
            <person name="Uzunov Z."/>
            <person name="Thierry A."/>
            <person name="Weiss S."/>
            <person name="Bleykasten C."/>
            <person name="De Montigny J."/>
            <person name="Jacques N."/>
            <person name="Jung P."/>
            <person name="Lemaire M."/>
            <person name="Mallet S."/>
            <person name="Morel G."/>
            <person name="Richard G.F."/>
            <person name="Sarkar A."/>
            <person name="Savel G."/>
            <person name="Schacherer J."/>
            <person name="Seret M.L."/>
            <person name="Talla E."/>
            <person name="Samson G."/>
            <person name="Jubin C."/>
            <person name="Poulain J."/>
            <person name="Vacherie B."/>
            <person name="Barbe V."/>
            <person name="Pelletier E."/>
            <person name="Sherman D.J."/>
            <person name="Westhof E."/>
            <person name="Weissenbach J."/>
            <person name="Baret P.V."/>
            <person name="Wincker P."/>
            <person name="Gaillardin C."/>
            <person name="Dujon B."/>
            <person name="Souciet J.L."/>
        </authorList>
    </citation>
    <scope>NUCLEOTIDE SEQUENCE [LARGE SCALE GENOMIC DNA]</scope>
    <source>
        <strain evidence="3">CBS 270.75 / DBVPG 7215 / KCTC 17166 / NRRL Y-17582</strain>
    </source>
</reference>